<dbReference type="InterPro" id="IPR036976">
    <property type="entry name" value="RimM_N_sf"/>
</dbReference>
<dbReference type="EMBL" id="QQXK01000021">
    <property type="protein sequence ID" value="RII41783.1"/>
    <property type="molecule type" value="Genomic_DNA"/>
</dbReference>
<reference evidence="8 9" key="1">
    <citation type="submission" date="2018-07" db="EMBL/GenBank/DDBJ databases">
        <title>Arthrobacter sp. nov., isolated from raw cow's milk with high bacterial count.</title>
        <authorList>
            <person name="Hahne J."/>
            <person name="Isele D."/>
            <person name="Lipski A."/>
        </authorList>
    </citation>
    <scope>NUCLEOTIDE SEQUENCE [LARGE SCALE GENOMIC DNA]</scope>
    <source>
        <strain evidence="8 9">JZ R-35</strain>
    </source>
</reference>
<evidence type="ECO:0000313" key="9">
    <source>
        <dbReference type="Proteomes" id="UP000265419"/>
    </source>
</evidence>
<dbReference type="GO" id="GO:0005737">
    <property type="term" value="C:cytoplasm"/>
    <property type="evidence" value="ECO:0007669"/>
    <property type="project" value="UniProtKB-SubCell"/>
</dbReference>
<dbReference type="PANTHER" id="PTHR33692:SF1">
    <property type="entry name" value="RIBOSOME MATURATION FACTOR RIMM"/>
    <property type="match status" value="1"/>
</dbReference>
<keyword evidence="4 5" id="KW-0143">Chaperone</keyword>
<evidence type="ECO:0000256" key="4">
    <source>
        <dbReference type="ARBA" id="ARBA00023186"/>
    </source>
</evidence>
<organism evidence="8 9">
    <name type="scientific">Galactobacter valiniphilus</name>
    <dbReference type="NCBI Taxonomy" id="2676122"/>
    <lineage>
        <taxon>Bacteria</taxon>
        <taxon>Bacillati</taxon>
        <taxon>Actinomycetota</taxon>
        <taxon>Actinomycetes</taxon>
        <taxon>Micrococcales</taxon>
        <taxon>Micrococcaceae</taxon>
        <taxon>Galactobacter</taxon>
    </lineage>
</organism>
<keyword evidence="1 5" id="KW-0963">Cytoplasm</keyword>
<feature type="domain" description="Ribosome maturation factor RimM PRC barrel" evidence="7">
    <location>
        <begin position="97"/>
        <end position="163"/>
    </location>
</feature>
<comment type="caution">
    <text evidence="8">The sequence shown here is derived from an EMBL/GenBank/DDBJ whole genome shotgun (WGS) entry which is preliminary data.</text>
</comment>
<dbReference type="Proteomes" id="UP000265419">
    <property type="component" value="Unassembled WGS sequence"/>
</dbReference>
<dbReference type="GO" id="GO:0043022">
    <property type="term" value="F:ribosome binding"/>
    <property type="evidence" value="ECO:0007669"/>
    <property type="project" value="InterPro"/>
</dbReference>
<dbReference type="Gene3D" id="2.30.30.240">
    <property type="entry name" value="PRC-barrel domain"/>
    <property type="match status" value="1"/>
</dbReference>
<proteinExistence type="inferred from homology"/>
<gene>
    <name evidence="5" type="primary">rimM</name>
    <name evidence="8" type="ORF">DWB68_10905</name>
</gene>
<keyword evidence="9" id="KW-1185">Reference proteome</keyword>
<dbReference type="PANTHER" id="PTHR33692">
    <property type="entry name" value="RIBOSOME MATURATION FACTOR RIMM"/>
    <property type="match status" value="1"/>
</dbReference>
<dbReference type="SUPFAM" id="SSF50447">
    <property type="entry name" value="Translation proteins"/>
    <property type="match status" value="1"/>
</dbReference>
<dbReference type="GO" id="GO:0005840">
    <property type="term" value="C:ribosome"/>
    <property type="evidence" value="ECO:0007669"/>
    <property type="project" value="InterPro"/>
</dbReference>
<comment type="domain">
    <text evidence="5">The PRC barrel domain binds ribosomal protein uS19.</text>
</comment>
<evidence type="ECO:0000259" key="6">
    <source>
        <dbReference type="Pfam" id="PF01782"/>
    </source>
</evidence>
<feature type="domain" description="RimM N-terminal" evidence="6">
    <location>
        <begin position="4"/>
        <end position="83"/>
    </location>
</feature>
<name>A0A399J8B0_9MICC</name>
<evidence type="ECO:0000256" key="3">
    <source>
        <dbReference type="ARBA" id="ARBA00022552"/>
    </source>
</evidence>
<accession>A0A399J8B0</accession>
<dbReference type="NCBIfam" id="TIGR02273">
    <property type="entry name" value="16S_RimM"/>
    <property type="match status" value="1"/>
</dbReference>
<dbReference type="AlphaFoldDB" id="A0A399J8B0"/>
<comment type="function">
    <text evidence="5">An accessory protein needed during the final step in the assembly of 30S ribosomal subunit, possibly for assembly of the head region. Essential for efficient processing of 16S rRNA. May be needed both before and after RbfA during the maturation of 16S rRNA. It has affinity for free ribosomal 30S subunits but not for 70S ribosomes.</text>
</comment>
<dbReference type="Gene3D" id="2.40.30.60">
    <property type="entry name" value="RimM"/>
    <property type="match status" value="1"/>
</dbReference>
<comment type="subcellular location">
    <subcellularLocation>
        <location evidence="5">Cytoplasm</location>
    </subcellularLocation>
</comment>
<evidence type="ECO:0000313" key="8">
    <source>
        <dbReference type="EMBL" id="RII41783.1"/>
    </source>
</evidence>
<keyword evidence="3 5" id="KW-0698">rRNA processing</keyword>
<dbReference type="InterPro" id="IPR011961">
    <property type="entry name" value="RimM"/>
</dbReference>
<dbReference type="InterPro" id="IPR009000">
    <property type="entry name" value="Transl_B-barrel_sf"/>
</dbReference>
<dbReference type="InterPro" id="IPR011033">
    <property type="entry name" value="PRC_barrel-like_sf"/>
</dbReference>
<dbReference type="GO" id="GO:0042274">
    <property type="term" value="P:ribosomal small subunit biogenesis"/>
    <property type="evidence" value="ECO:0007669"/>
    <property type="project" value="UniProtKB-UniRule"/>
</dbReference>
<sequence>MKLQVARIGKPHGIRGEVTVQVFTDDPETRFAPGEVLQTEPASAGPLTVRSARWNKAILVIGFAEVPDRNRAEELRGTQLFAEALETEEDEEGWYEHDLVGLKALVDGVQVGTVSELVTGAAQDLLVIERPGGADLLVPFVEEIVPEIDLDGGFVTLTPPPGLLELGDAEPEA</sequence>
<comment type="similarity">
    <text evidence="5">Belongs to the RimM family.</text>
</comment>
<protein>
    <recommendedName>
        <fullName evidence="5">Ribosome maturation factor RimM</fullName>
    </recommendedName>
</protein>
<dbReference type="InterPro" id="IPR002676">
    <property type="entry name" value="RimM_N"/>
</dbReference>
<keyword evidence="2 5" id="KW-0690">Ribosome biogenesis</keyword>
<dbReference type="InterPro" id="IPR056792">
    <property type="entry name" value="PRC_RimM"/>
</dbReference>
<comment type="subunit">
    <text evidence="5">Binds ribosomal protein uS19.</text>
</comment>
<dbReference type="Pfam" id="PF24986">
    <property type="entry name" value="PRC_RimM"/>
    <property type="match status" value="1"/>
</dbReference>
<evidence type="ECO:0000256" key="1">
    <source>
        <dbReference type="ARBA" id="ARBA00022490"/>
    </source>
</evidence>
<evidence type="ECO:0000256" key="5">
    <source>
        <dbReference type="HAMAP-Rule" id="MF_00014"/>
    </source>
</evidence>
<dbReference type="SUPFAM" id="SSF50346">
    <property type="entry name" value="PRC-barrel domain"/>
    <property type="match status" value="1"/>
</dbReference>
<dbReference type="GO" id="GO:0006364">
    <property type="term" value="P:rRNA processing"/>
    <property type="evidence" value="ECO:0007669"/>
    <property type="project" value="UniProtKB-UniRule"/>
</dbReference>
<evidence type="ECO:0000259" key="7">
    <source>
        <dbReference type="Pfam" id="PF24986"/>
    </source>
</evidence>
<dbReference type="RefSeq" id="WP_119425163.1">
    <property type="nucleotide sequence ID" value="NZ_QQXK01000021.1"/>
</dbReference>
<evidence type="ECO:0000256" key="2">
    <source>
        <dbReference type="ARBA" id="ARBA00022517"/>
    </source>
</evidence>
<dbReference type="HAMAP" id="MF_00014">
    <property type="entry name" value="Ribosome_mat_RimM"/>
    <property type="match status" value="1"/>
</dbReference>
<dbReference type="Pfam" id="PF01782">
    <property type="entry name" value="RimM"/>
    <property type="match status" value="1"/>
</dbReference>